<comment type="similarity">
    <text evidence="2">Belongs to the binding-protein-dependent transport system permease family. FecCD subfamily.</text>
</comment>
<evidence type="ECO:0000256" key="1">
    <source>
        <dbReference type="ARBA" id="ARBA00004651"/>
    </source>
</evidence>
<evidence type="ECO:0000256" key="3">
    <source>
        <dbReference type="ARBA" id="ARBA00022448"/>
    </source>
</evidence>
<evidence type="ECO:0000256" key="4">
    <source>
        <dbReference type="ARBA" id="ARBA00022475"/>
    </source>
</evidence>
<comment type="caution">
    <text evidence="9">The sequence shown here is derived from an EMBL/GenBank/DDBJ whole genome shotgun (WGS) entry which is preliminary data.</text>
</comment>
<dbReference type="GO" id="GO:0005886">
    <property type="term" value="C:plasma membrane"/>
    <property type="evidence" value="ECO:0007669"/>
    <property type="project" value="UniProtKB-SubCell"/>
</dbReference>
<evidence type="ECO:0000256" key="2">
    <source>
        <dbReference type="ARBA" id="ARBA00007935"/>
    </source>
</evidence>
<feature type="transmembrane region" description="Helical" evidence="8">
    <location>
        <begin position="171"/>
        <end position="190"/>
    </location>
</feature>
<dbReference type="OrthoDB" id="4455417at2"/>
<dbReference type="SUPFAM" id="SSF81345">
    <property type="entry name" value="ABC transporter involved in vitamin B12 uptake, BtuC"/>
    <property type="match status" value="1"/>
</dbReference>
<keyword evidence="5 8" id="KW-0812">Transmembrane</keyword>
<keyword evidence="4" id="KW-1003">Cell membrane</keyword>
<dbReference type="Gene3D" id="1.10.3470.10">
    <property type="entry name" value="ABC transporter involved in vitamin B12 uptake, BtuC"/>
    <property type="match status" value="1"/>
</dbReference>
<accession>A0A315ZQC4</accession>
<dbReference type="CDD" id="cd06550">
    <property type="entry name" value="TM_ABC_iron-siderophores_like"/>
    <property type="match status" value="1"/>
</dbReference>
<feature type="transmembrane region" description="Helical" evidence="8">
    <location>
        <begin position="25"/>
        <end position="45"/>
    </location>
</feature>
<reference evidence="9 10" key="1">
    <citation type="submission" date="2018-03" db="EMBL/GenBank/DDBJ databases">
        <title>Genomic Encyclopedia of Archaeal and Bacterial Type Strains, Phase II (KMG-II): from individual species to whole genera.</title>
        <authorList>
            <person name="Goeker M."/>
        </authorList>
    </citation>
    <scope>NUCLEOTIDE SEQUENCE [LARGE SCALE GENOMIC DNA]</scope>
    <source>
        <strain evidence="9 10">DSM 44889</strain>
    </source>
</reference>
<comment type="subcellular location">
    <subcellularLocation>
        <location evidence="1">Cell membrane</location>
        <topology evidence="1">Multi-pass membrane protein</topology>
    </subcellularLocation>
</comment>
<dbReference type="Pfam" id="PF01032">
    <property type="entry name" value="FecCD"/>
    <property type="match status" value="1"/>
</dbReference>
<feature type="transmembrane region" description="Helical" evidence="8">
    <location>
        <begin position="322"/>
        <end position="346"/>
    </location>
</feature>
<keyword evidence="7 8" id="KW-0472">Membrane</keyword>
<dbReference type="Proteomes" id="UP000245469">
    <property type="component" value="Unassembled WGS sequence"/>
</dbReference>
<evidence type="ECO:0000313" key="10">
    <source>
        <dbReference type="Proteomes" id="UP000245469"/>
    </source>
</evidence>
<feature type="transmembrane region" description="Helical" evidence="8">
    <location>
        <begin position="112"/>
        <end position="133"/>
    </location>
</feature>
<organism evidence="9 10">
    <name type="scientific">Quadrisphaera granulorum</name>
    <dbReference type="NCBI Taxonomy" id="317664"/>
    <lineage>
        <taxon>Bacteria</taxon>
        <taxon>Bacillati</taxon>
        <taxon>Actinomycetota</taxon>
        <taxon>Actinomycetes</taxon>
        <taxon>Kineosporiales</taxon>
        <taxon>Kineosporiaceae</taxon>
        <taxon>Quadrisphaera</taxon>
    </lineage>
</organism>
<dbReference type="EMBL" id="QGDQ01000035">
    <property type="protein sequence ID" value="PWJ47726.1"/>
    <property type="molecule type" value="Genomic_DNA"/>
</dbReference>
<keyword evidence="10" id="KW-1185">Reference proteome</keyword>
<evidence type="ECO:0000256" key="8">
    <source>
        <dbReference type="SAM" id="Phobius"/>
    </source>
</evidence>
<feature type="transmembrane region" description="Helical" evidence="8">
    <location>
        <begin position="79"/>
        <end position="100"/>
    </location>
</feature>
<dbReference type="AlphaFoldDB" id="A0A315ZQC4"/>
<name>A0A315ZQC4_9ACTN</name>
<feature type="transmembrane region" description="Helical" evidence="8">
    <location>
        <begin position="294"/>
        <end position="315"/>
    </location>
</feature>
<keyword evidence="6 8" id="KW-1133">Transmembrane helix</keyword>
<dbReference type="GO" id="GO:0033214">
    <property type="term" value="P:siderophore-iron import into cell"/>
    <property type="evidence" value="ECO:0007669"/>
    <property type="project" value="TreeGrafter"/>
</dbReference>
<evidence type="ECO:0000256" key="6">
    <source>
        <dbReference type="ARBA" id="ARBA00022989"/>
    </source>
</evidence>
<protein>
    <submittedName>
        <fullName evidence="9">Iron complex transport system permease protein</fullName>
    </submittedName>
</protein>
<sequence>MSQLDVAAPAAQVARARTAARRRSIVVGAVLAVLVTALFLLSLSLGHTIVPPADVVAALLGTDTSRTAFTVVELRAPRAFTALGVGLCFGVSGAVLQALARNPLASPDVVGITAGASTGAVAVIVATSAGTGALTSSMVSTPLAALAGGGVSGLVVYRLARARGVVTPYRLVLVGIGVSAVLTSLTSWLVTRASIDDAQKAAVWLAGSLGARTWDDAVPAVGAACLVLPAAAVLARRLRVLQLGEQTALALGVDVRRTRRALVAVSVTGAAVATAAAGPIAFVAFVAAPLARRIVGSTLTVVPAALVGAALVLAADLVGRTAFGAVQLPVGIVTGVIGAPYLMWLLSRPQRIGQGE</sequence>
<proteinExistence type="inferred from homology"/>
<evidence type="ECO:0000256" key="5">
    <source>
        <dbReference type="ARBA" id="ARBA00022692"/>
    </source>
</evidence>
<feature type="transmembrane region" description="Helical" evidence="8">
    <location>
        <begin position="139"/>
        <end position="159"/>
    </location>
</feature>
<dbReference type="PANTHER" id="PTHR30472">
    <property type="entry name" value="FERRIC ENTEROBACTIN TRANSPORT SYSTEM PERMEASE PROTEIN"/>
    <property type="match status" value="1"/>
</dbReference>
<dbReference type="RefSeq" id="WP_109776293.1">
    <property type="nucleotide sequence ID" value="NZ_QGDQ01000035.1"/>
</dbReference>
<evidence type="ECO:0000313" key="9">
    <source>
        <dbReference type="EMBL" id="PWJ47726.1"/>
    </source>
</evidence>
<gene>
    <name evidence="9" type="ORF">BXY45_13529</name>
</gene>
<feature type="transmembrane region" description="Helical" evidence="8">
    <location>
        <begin position="217"/>
        <end position="235"/>
    </location>
</feature>
<dbReference type="InterPro" id="IPR000522">
    <property type="entry name" value="ABC_transptr_permease_BtuC"/>
</dbReference>
<dbReference type="GO" id="GO:0022857">
    <property type="term" value="F:transmembrane transporter activity"/>
    <property type="evidence" value="ECO:0007669"/>
    <property type="project" value="InterPro"/>
</dbReference>
<feature type="transmembrane region" description="Helical" evidence="8">
    <location>
        <begin position="261"/>
        <end position="288"/>
    </location>
</feature>
<dbReference type="PANTHER" id="PTHR30472:SF24">
    <property type="entry name" value="FERRIC ENTEROBACTIN TRANSPORT SYSTEM PERMEASE PROTEIN FEPG"/>
    <property type="match status" value="1"/>
</dbReference>
<dbReference type="InterPro" id="IPR037294">
    <property type="entry name" value="ABC_BtuC-like"/>
</dbReference>
<evidence type="ECO:0000256" key="7">
    <source>
        <dbReference type="ARBA" id="ARBA00023136"/>
    </source>
</evidence>
<keyword evidence="3" id="KW-0813">Transport</keyword>